<protein>
    <submittedName>
        <fullName evidence="1">Uncharacterized protein</fullName>
    </submittedName>
</protein>
<dbReference type="AlphaFoldDB" id="F8P792"/>
<accession>F8P792</accession>
<reference evidence="1" key="1">
    <citation type="submission" date="2011-04" db="EMBL/GenBank/DDBJ databases">
        <title>Evolution of plant cell wall degrading machinery underlies the functional diversity of forest fungi.</title>
        <authorList>
            <consortium name="US DOE Joint Genome Institute (JGI-PGF)"/>
            <person name="Eastwood D.C."/>
            <person name="Floudas D."/>
            <person name="Binder M."/>
            <person name="Majcherczyk A."/>
            <person name="Schneider P."/>
            <person name="Aerts A."/>
            <person name="Asiegbu F.O."/>
            <person name="Baker S.E."/>
            <person name="Barry K."/>
            <person name="Bendiksby M."/>
            <person name="Blumentritt M."/>
            <person name="Coutinho P.M."/>
            <person name="Cullen D."/>
            <person name="Cullen D."/>
            <person name="Gathman A."/>
            <person name="Goodell B."/>
            <person name="Henrissat B."/>
            <person name="Ihrmark K."/>
            <person name="Kauserud H."/>
            <person name="Kohler A."/>
            <person name="LaButti K."/>
            <person name="Lapidus A."/>
            <person name="Lavin J.L."/>
            <person name="Lee Y.-H."/>
            <person name="Lindquist E."/>
            <person name="Lilly W."/>
            <person name="Lucas S."/>
            <person name="Morin E."/>
            <person name="Murat C."/>
            <person name="Oguiza J.A."/>
            <person name="Park J."/>
            <person name="Pisabarro A.G."/>
            <person name="Riley R."/>
            <person name="Rosling A."/>
            <person name="Salamov A."/>
            <person name="Schmidt O."/>
            <person name="Schmutz J."/>
            <person name="Skrede I."/>
            <person name="Stenlid J."/>
            <person name="Wiebenga A."/>
            <person name="Xie X."/>
            <person name="Kues U."/>
            <person name="Hibbett D.S."/>
            <person name="Hoffmeister D."/>
            <person name="Hogberg N."/>
            <person name="Martin F."/>
            <person name="Grigoriev I.V."/>
            <person name="Watkinson S.C."/>
        </authorList>
    </citation>
    <scope>NUCLEOTIDE SEQUENCE</scope>
    <source>
        <strain evidence="1">S7.9</strain>
    </source>
</reference>
<proteinExistence type="predicted"/>
<name>F8P792_SERL9</name>
<dbReference type="KEGG" id="sla:SERLADRAFT_476337"/>
<sequence>MRVRAAVWIDGVSRAEAMQRRYVSSYAKDMCHSALVPRSFGKGRKVIVGTATQKDKAIRVCNGATGSR</sequence>
<dbReference type="RefSeq" id="XP_007322265.1">
    <property type="nucleotide sequence ID" value="XM_007322203.1"/>
</dbReference>
<organism>
    <name type="scientific">Serpula lacrymans var. lacrymans (strain S7.9)</name>
    <name type="common">Dry rot fungus</name>
    <dbReference type="NCBI Taxonomy" id="578457"/>
    <lineage>
        <taxon>Eukaryota</taxon>
        <taxon>Fungi</taxon>
        <taxon>Dikarya</taxon>
        <taxon>Basidiomycota</taxon>
        <taxon>Agaricomycotina</taxon>
        <taxon>Agaricomycetes</taxon>
        <taxon>Agaricomycetidae</taxon>
        <taxon>Boletales</taxon>
        <taxon>Coniophorineae</taxon>
        <taxon>Serpulaceae</taxon>
        <taxon>Serpula</taxon>
    </lineage>
</organism>
<dbReference type="Proteomes" id="UP000008064">
    <property type="component" value="Unassembled WGS sequence"/>
</dbReference>
<dbReference type="EMBL" id="GL945439">
    <property type="protein sequence ID" value="EGO21308.1"/>
    <property type="molecule type" value="Genomic_DNA"/>
</dbReference>
<gene>
    <name evidence="1" type="ORF">SERLADRAFT_476337</name>
</gene>
<evidence type="ECO:0000313" key="1">
    <source>
        <dbReference type="EMBL" id="EGO21308.1"/>
    </source>
</evidence>
<dbReference type="HOGENOM" id="CLU_2795540_0_0_1"/>
<dbReference type="GeneID" id="18820788"/>